<sequence>MLESTTETTSLTLSPCESQRIYRDPNRRCPRKAIIFSPENNWWYCNWCASHERVGADQQCQKEGSQPDRQGESRRREQGTTQLAIPGELEPDHQEETKCDSASNRIFDIQFTPWNQQFVCTRHARRCRAFVYPPCGRDFPQKYPVYGCARAGTTLIGYDLWYCAEHTARQKEARTIEACDTLREQRRKHKAQFSRWSLPSKFEWVNVDEPTRIFLACRKMISYDPIQ</sequence>
<feature type="region of interest" description="Disordered" evidence="1">
    <location>
        <begin position="59"/>
        <end position="96"/>
    </location>
</feature>
<proteinExistence type="predicted"/>
<dbReference type="EMBL" id="MU004472">
    <property type="protein sequence ID" value="KAF2649945.1"/>
    <property type="molecule type" value="Genomic_DNA"/>
</dbReference>
<name>A0A6A6SQ24_9PLEO</name>
<organism evidence="2 3">
    <name type="scientific">Lophiostoma macrostomum CBS 122681</name>
    <dbReference type="NCBI Taxonomy" id="1314788"/>
    <lineage>
        <taxon>Eukaryota</taxon>
        <taxon>Fungi</taxon>
        <taxon>Dikarya</taxon>
        <taxon>Ascomycota</taxon>
        <taxon>Pezizomycotina</taxon>
        <taxon>Dothideomycetes</taxon>
        <taxon>Pleosporomycetidae</taxon>
        <taxon>Pleosporales</taxon>
        <taxon>Lophiostomataceae</taxon>
        <taxon>Lophiostoma</taxon>
    </lineage>
</organism>
<protein>
    <submittedName>
        <fullName evidence="2">Uncharacterized protein</fullName>
    </submittedName>
</protein>
<evidence type="ECO:0000313" key="3">
    <source>
        <dbReference type="Proteomes" id="UP000799324"/>
    </source>
</evidence>
<feature type="compositionally biased region" description="Basic and acidic residues" evidence="1">
    <location>
        <begin position="65"/>
        <end position="78"/>
    </location>
</feature>
<keyword evidence="3" id="KW-1185">Reference proteome</keyword>
<evidence type="ECO:0000313" key="2">
    <source>
        <dbReference type="EMBL" id="KAF2649945.1"/>
    </source>
</evidence>
<dbReference type="AlphaFoldDB" id="A0A6A6SQ24"/>
<gene>
    <name evidence="2" type="ORF">K491DRAFT_697670</name>
</gene>
<evidence type="ECO:0000256" key="1">
    <source>
        <dbReference type="SAM" id="MobiDB-lite"/>
    </source>
</evidence>
<dbReference type="Proteomes" id="UP000799324">
    <property type="component" value="Unassembled WGS sequence"/>
</dbReference>
<reference evidence="2" key="1">
    <citation type="journal article" date="2020" name="Stud. Mycol.">
        <title>101 Dothideomycetes genomes: a test case for predicting lifestyles and emergence of pathogens.</title>
        <authorList>
            <person name="Haridas S."/>
            <person name="Albert R."/>
            <person name="Binder M."/>
            <person name="Bloem J."/>
            <person name="Labutti K."/>
            <person name="Salamov A."/>
            <person name="Andreopoulos B."/>
            <person name="Baker S."/>
            <person name="Barry K."/>
            <person name="Bills G."/>
            <person name="Bluhm B."/>
            <person name="Cannon C."/>
            <person name="Castanera R."/>
            <person name="Culley D."/>
            <person name="Daum C."/>
            <person name="Ezra D."/>
            <person name="Gonzalez J."/>
            <person name="Henrissat B."/>
            <person name="Kuo A."/>
            <person name="Liang C."/>
            <person name="Lipzen A."/>
            <person name="Lutzoni F."/>
            <person name="Magnuson J."/>
            <person name="Mondo S."/>
            <person name="Nolan M."/>
            <person name="Ohm R."/>
            <person name="Pangilinan J."/>
            <person name="Park H.-J."/>
            <person name="Ramirez L."/>
            <person name="Alfaro M."/>
            <person name="Sun H."/>
            <person name="Tritt A."/>
            <person name="Yoshinaga Y."/>
            <person name="Zwiers L.-H."/>
            <person name="Turgeon B."/>
            <person name="Goodwin S."/>
            <person name="Spatafora J."/>
            <person name="Crous P."/>
            <person name="Grigoriev I."/>
        </authorList>
    </citation>
    <scope>NUCLEOTIDE SEQUENCE</scope>
    <source>
        <strain evidence="2">CBS 122681</strain>
    </source>
</reference>
<accession>A0A6A6SQ24</accession>